<sequence length="62" mass="7369">MSISMLFLDIVKVSGKNDLLVQLDKFMQVIQNYSRLYLLHIFLIHLNLELLVQTHHRHFSGF</sequence>
<protein>
    <submittedName>
        <fullName evidence="1">Uncharacterized protein</fullName>
    </submittedName>
</protein>
<dbReference type="EMBL" id="GBRH01241999">
    <property type="protein sequence ID" value="JAD55896.1"/>
    <property type="molecule type" value="Transcribed_RNA"/>
</dbReference>
<organism evidence="1">
    <name type="scientific">Arundo donax</name>
    <name type="common">Giant reed</name>
    <name type="synonym">Donax arundinaceus</name>
    <dbReference type="NCBI Taxonomy" id="35708"/>
    <lineage>
        <taxon>Eukaryota</taxon>
        <taxon>Viridiplantae</taxon>
        <taxon>Streptophyta</taxon>
        <taxon>Embryophyta</taxon>
        <taxon>Tracheophyta</taxon>
        <taxon>Spermatophyta</taxon>
        <taxon>Magnoliopsida</taxon>
        <taxon>Liliopsida</taxon>
        <taxon>Poales</taxon>
        <taxon>Poaceae</taxon>
        <taxon>PACMAD clade</taxon>
        <taxon>Arundinoideae</taxon>
        <taxon>Arundineae</taxon>
        <taxon>Arundo</taxon>
    </lineage>
</organism>
<reference evidence="1" key="2">
    <citation type="journal article" date="2015" name="Data Brief">
        <title>Shoot transcriptome of the giant reed, Arundo donax.</title>
        <authorList>
            <person name="Barrero R.A."/>
            <person name="Guerrero F.D."/>
            <person name="Moolhuijzen P."/>
            <person name="Goolsby J.A."/>
            <person name="Tidwell J."/>
            <person name="Bellgard S.E."/>
            <person name="Bellgard M.I."/>
        </authorList>
    </citation>
    <scope>NUCLEOTIDE SEQUENCE</scope>
    <source>
        <tissue evidence="1">Shoot tissue taken approximately 20 cm above the soil surface</tissue>
    </source>
</reference>
<proteinExistence type="predicted"/>
<name>A0A0A9AXN3_ARUDO</name>
<accession>A0A0A9AXN3</accession>
<evidence type="ECO:0000313" key="1">
    <source>
        <dbReference type="EMBL" id="JAD55896.1"/>
    </source>
</evidence>
<dbReference type="AlphaFoldDB" id="A0A0A9AXN3"/>
<reference evidence="1" key="1">
    <citation type="submission" date="2014-09" db="EMBL/GenBank/DDBJ databases">
        <authorList>
            <person name="Magalhaes I.L.F."/>
            <person name="Oliveira U."/>
            <person name="Santos F.R."/>
            <person name="Vidigal T.H.D.A."/>
            <person name="Brescovit A.D."/>
            <person name="Santos A.J."/>
        </authorList>
    </citation>
    <scope>NUCLEOTIDE SEQUENCE</scope>
    <source>
        <tissue evidence="1">Shoot tissue taken approximately 20 cm above the soil surface</tissue>
    </source>
</reference>